<dbReference type="PROSITE" id="PS50850">
    <property type="entry name" value="MFS"/>
    <property type="match status" value="1"/>
</dbReference>
<feature type="transmembrane region" description="Helical" evidence="6">
    <location>
        <begin position="209"/>
        <end position="230"/>
    </location>
</feature>
<dbReference type="GO" id="GO:0005886">
    <property type="term" value="C:plasma membrane"/>
    <property type="evidence" value="ECO:0007669"/>
    <property type="project" value="UniProtKB-SubCell"/>
</dbReference>
<dbReference type="InterPro" id="IPR036259">
    <property type="entry name" value="MFS_trans_sf"/>
</dbReference>
<feature type="transmembrane region" description="Helical" evidence="6">
    <location>
        <begin position="366"/>
        <end position="386"/>
    </location>
</feature>
<evidence type="ECO:0000313" key="10">
    <source>
        <dbReference type="Proteomes" id="UP000276178"/>
    </source>
</evidence>
<feature type="transmembrane region" description="Helical" evidence="6">
    <location>
        <begin position="12"/>
        <end position="36"/>
    </location>
</feature>
<comment type="subcellular location">
    <subcellularLocation>
        <location evidence="1">Cell membrane</location>
        <topology evidence="1">Multi-pass membrane protein</topology>
    </subcellularLocation>
</comment>
<keyword evidence="5 6" id="KW-0472">Membrane</keyword>
<feature type="transmembrane region" description="Helical" evidence="6">
    <location>
        <begin position="277"/>
        <end position="295"/>
    </location>
</feature>
<dbReference type="PANTHER" id="PTHR23506">
    <property type="entry name" value="GH10249P"/>
    <property type="match status" value="1"/>
</dbReference>
<evidence type="ECO:0000259" key="7">
    <source>
        <dbReference type="PROSITE" id="PS50850"/>
    </source>
</evidence>
<dbReference type="CDD" id="cd17325">
    <property type="entry name" value="MFS_MdtG_SLC18_like"/>
    <property type="match status" value="1"/>
</dbReference>
<gene>
    <name evidence="8" type="ORF">BAG01nite_21690</name>
    <name evidence="9" type="ORF">EB820_07820</name>
</gene>
<name>A0A3M8B118_9BACL</name>
<dbReference type="InterPro" id="IPR001958">
    <property type="entry name" value="Tet-R_TetA/multi-R_MdtG-like"/>
</dbReference>
<keyword evidence="2" id="KW-0813">Transport</keyword>
<dbReference type="Pfam" id="PF07690">
    <property type="entry name" value="MFS_1"/>
    <property type="match status" value="2"/>
</dbReference>
<dbReference type="PANTHER" id="PTHR23506:SF23">
    <property type="entry name" value="GH10249P"/>
    <property type="match status" value="1"/>
</dbReference>
<dbReference type="InterPro" id="IPR020846">
    <property type="entry name" value="MFS_dom"/>
</dbReference>
<dbReference type="GeneID" id="82812393"/>
<protein>
    <submittedName>
        <fullName evidence="9">MFS transporter</fullName>
    </submittedName>
</protein>
<evidence type="ECO:0000313" key="11">
    <source>
        <dbReference type="Proteomes" id="UP000317180"/>
    </source>
</evidence>
<evidence type="ECO:0000256" key="4">
    <source>
        <dbReference type="ARBA" id="ARBA00022989"/>
    </source>
</evidence>
<dbReference type="EMBL" id="RHHN01000025">
    <property type="protein sequence ID" value="RNB57181.1"/>
    <property type="molecule type" value="Genomic_DNA"/>
</dbReference>
<feature type="transmembrane region" description="Helical" evidence="6">
    <location>
        <begin position="80"/>
        <end position="97"/>
    </location>
</feature>
<evidence type="ECO:0000313" key="8">
    <source>
        <dbReference type="EMBL" id="GED26067.1"/>
    </source>
</evidence>
<dbReference type="GO" id="GO:0022857">
    <property type="term" value="F:transmembrane transporter activity"/>
    <property type="evidence" value="ECO:0007669"/>
    <property type="project" value="InterPro"/>
</dbReference>
<dbReference type="AlphaFoldDB" id="A0A3M8B118"/>
<dbReference type="PRINTS" id="PR01035">
    <property type="entry name" value="TCRTETA"/>
</dbReference>
<dbReference type="EMBL" id="BJOD01000018">
    <property type="protein sequence ID" value="GED26067.1"/>
    <property type="molecule type" value="Genomic_DNA"/>
</dbReference>
<evidence type="ECO:0000256" key="5">
    <source>
        <dbReference type="ARBA" id="ARBA00023136"/>
    </source>
</evidence>
<dbReference type="Proteomes" id="UP000317180">
    <property type="component" value="Unassembled WGS sequence"/>
</dbReference>
<dbReference type="SUPFAM" id="SSF103473">
    <property type="entry name" value="MFS general substrate transporter"/>
    <property type="match status" value="1"/>
</dbReference>
<accession>A0A3M8B118</accession>
<feature type="transmembrane region" description="Helical" evidence="6">
    <location>
        <begin position="109"/>
        <end position="130"/>
    </location>
</feature>
<feature type="domain" description="Major facilitator superfamily (MFS) profile" evidence="7">
    <location>
        <begin position="14"/>
        <end position="392"/>
    </location>
</feature>
<reference evidence="8 11" key="2">
    <citation type="submission" date="2019-06" db="EMBL/GenBank/DDBJ databases">
        <title>Whole genome shotgun sequence of Brevibacillus agri NBRC 15538.</title>
        <authorList>
            <person name="Hosoyama A."/>
            <person name="Uohara A."/>
            <person name="Ohji S."/>
            <person name="Ichikawa N."/>
        </authorList>
    </citation>
    <scope>NUCLEOTIDE SEQUENCE [LARGE SCALE GENOMIC DNA]</scope>
    <source>
        <strain evidence="8 11">NBRC 15538</strain>
    </source>
</reference>
<evidence type="ECO:0000313" key="9">
    <source>
        <dbReference type="EMBL" id="RNB57181.1"/>
    </source>
</evidence>
<feature type="transmembrane region" description="Helical" evidence="6">
    <location>
        <begin position="301"/>
        <end position="327"/>
    </location>
</feature>
<dbReference type="OrthoDB" id="9793283at2"/>
<evidence type="ECO:0000256" key="1">
    <source>
        <dbReference type="ARBA" id="ARBA00004651"/>
    </source>
</evidence>
<dbReference type="InterPro" id="IPR050930">
    <property type="entry name" value="MFS_Vesicular_Transporter"/>
</dbReference>
<dbReference type="Gene3D" id="1.20.1250.20">
    <property type="entry name" value="MFS general substrate transporter like domains"/>
    <property type="match status" value="2"/>
</dbReference>
<dbReference type="RefSeq" id="WP_025844918.1">
    <property type="nucleotide sequence ID" value="NZ_BJOD01000018.1"/>
</dbReference>
<reference evidence="9 10" key="1">
    <citation type="submission" date="2018-10" db="EMBL/GenBank/DDBJ databases">
        <title>Phylogenomics of Brevibacillus.</title>
        <authorList>
            <person name="Dunlap C."/>
        </authorList>
    </citation>
    <scope>NUCLEOTIDE SEQUENCE [LARGE SCALE GENOMIC DNA]</scope>
    <source>
        <strain evidence="9 10">NRRL NRS 1219</strain>
    </source>
</reference>
<comment type="caution">
    <text evidence="9">The sequence shown here is derived from an EMBL/GenBank/DDBJ whole genome shotgun (WGS) entry which is preliminary data.</text>
</comment>
<keyword evidence="3 6" id="KW-0812">Transmembrane</keyword>
<sequence>MSFFTQMTKPQRTGLLFVILILFIDMLLYSLLIPIVPYFSETLQPSSTMMGVLFSSYAVAMLLATPIFGPISDRLGRRTVLLVGLVGLAASTLLFAFSETMALLISARFVQGIAAAATWPTALALLADLFPPKMRGAVMGTALTAISTGTLLGAPIGGWLFEISDHRTPFLAAAAFTVINIVLVYLFLKEETARTASEKLLVGKFLRNPQVVFIAGIVLLAEVSLCLLEPTLPVFLTQKLSITPTVIGLLFGAMTLAYGLIAPVAGSLSGRFNPYKLMFAGVVALAVFMPFLVWADSLWQAGIAMALVGASVGFTLSPTLPTLGGIIDQGGSGAYGTAYSLFNMFHGIGMVAGPLAGGILTDLLPVSSALLVVAAAVLGFGILLFIQLKASKAVRYSAQKGEMHTP</sequence>
<feature type="transmembrane region" description="Helical" evidence="6">
    <location>
        <begin position="137"/>
        <end position="158"/>
    </location>
</feature>
<evidence type="ECO:0000256" key="6">
    <source>
        <dbReference type="SAM" id="Phobius"/>
    </source>
</evidence>
<keyword evidence="4 6" id="KW-1133">Transmembrane helix</keyword>
<feature type="transmembrane region" description="Helical" evidence="6">
    <location>
        <begin position="339"/>
        <end position="360"/>
    </location>
</feature>
<feature type="transmembrane region" description="Helical" evidence="6">
    <location>
        <begin position="48"/>
        <end position="68"/>
    </location>
</feature>
<dbReference type="Proteomes" id="UP000276178">
    <property type="component" value="Unassembled WGS sequence"/>
</dbReference>
<feature type="transmembrane region" description="Helical" evidence="6">
    <location>
        <begin position="242"/>
        <end position="265"/>
    </location>
</feature>
<keyword evidence="11" id="KW-1185">Reference proteome</keyword>
<feature type="transmembrane region" description="Helical" evidence="6">
    <location>
        <begin position="170"/>
        <end position="188"/>
    </location>
</feature>
<evidence type="ECO:0000256" key="2">
    <source>
        <dbReference type="ARBA" id="ARBA00022448"/>
    </source>
</evidence>
<evidence type="ECO:0000256" key="3">
    <source>
        <dbReference type="ARBA" id="ARBA00022692"/>
    </source>
</evidence>
<dbReference type="InterPro" id="IPR011701">
    <property type="entry name" value="MFS"/>
</dbReference>
<organism evidence="9 10">
    <name type="scientific">Brevibacillus agri</name>
    <dbReference type="NCBI Taxonomy" id="51101"/>
    <lineage>
        <taxon>Bacteria</taxon>
        <taxon>Bacillati</taxon>
        <taxon>Bacillota</taxon>
        <taxon>Bacilli</taxon>
        <taxon>Bacillales</taxon>
        <taxon>Paenibacillaceae</taxon>
        <taxon>Brevibacillus</taxon>
    </lineage>
</organism>
<proteinExistence type="predicted"/>